<dbReference type="EMBL" id="GBEZ01006974">
    <property type="protein sequence ID" value="JAC78454.1"/>
    <property type="molecule type" value="Transcribed_RNA"/>
</dbReference>
<name>A0A061S605_9CHLO</name>
<dbReference type="AlphaFoldDB" id="A0A061S605"/>
<sequence>DWKRLRPCDTVQGRIHQVSYGAVPKSSLIHRGNTEPFFQG</sequence>
<reference evidence="1" key="1">
    <citation type="submission" date="2014-05" db="EMBL/GenBank/DDBJ databases">
        <title>The transcriptome of the halophilic microalga Tetraselmis sp. GSL018 isolated from the Great Salt Lake, Utah.</title>
        <authorList>
            <person name="Jinkerson R.E."/>
            <person name="D'Adamo S."/>
            <person name="Posewitz M.C."/>
        </authorList>
    </citation>
    <scope>NUCLEOTIDE SEQUENCE</scope>
    <source>
        <strain evidence="1">GSL018</strain>
    </source>
</reference>
<accession>A0A061S605</accession>
<feature type="non-terminal residue" evidence="1">
    <location>
        <position position="1"/>
    </location>
</feature>
<evidence type="ECO:0000313" key="1">
    <source>
        <dbReference type="EMBL" id="JAC78454.1"/>
    </source>
</evidence>
<protein>
    <submittedName>
        <fullName evidence="1">Uncharacterized protein</fullName>
    </submittedName>
</protein>
<proteinExistence type="predicted"/>
<organism evidence="1">
    <name type="scientific">Tetraselmis sp. GSL018</name>
    <dbReference type="NCBI Taxonomy" id="582737"/>
    <lineage>
        <taxon>Eukaryota</taxon>
        <taxon>Viridiplantae</taxon>
        <taxon>Chlorophyta</taxon>
        <taxon>core chlorophytes</taxon>
        <taxon>Chlorodendrophyceae</taxon>
        <taxon>Chlorodendrales</taxon>
        <taxon>Chlorodendraceae</taxon>
        <taxon>Tetraselmis</taxon>
    </lineage>
</organism>
<gene>
    <name evidence="1" type="ORF">TSPGSL018_15077</name>
</gene>